<evidence type="ECO:0000313" key="7">
    <source>
        <dbReference type="EMBL" id="MQS18225.1"/>
    </source>
</evidence>
<dbReference type="EMBL" id="WBOF01000019">
    <property type="protein sequence ID" value="MQS18225.1"/>
    <property type="molecule type" value="Genomic_DNA"/>
</dbReference>
<dbReference type="EMBL" id="WBOF01000017">
    <property type="protein sequence ID" value="MQS18176.1"/>
    <property type="molecule type" value="Genomic_DNA"/>
</dbReference>
<dbReference type="OrthoDB" id="4291922at2"/>
<organism evidence="1 8">
    <name type="scientific">Streptomyces kaniharaensis</name>
    <dbReference type="NCBI Taxonomy" id="212423"/>
    <lineage>
        <taxon>Bacteria</taxon>
        <taxon>Bacillati</taxon>
        <taxon>Actinomycetota</taxon>
        <taxon>Actinomycetes</taxon>
        <taxon>Kitasatosporales</taxon>
        <taxon>Streptomycetaceae</taxon>
        <taxon>Streptomyces</taxon>
    </lineage>
</organism>
<evidence type="ECO:0000313" key="2">
    <source>
        <dbReference type="EMBL" id="MQS18066.1"/>
    </source>
</evidence>
<accession>A0A6N7L5I4</accession>
<keyword evidence="8" id="KW-1185">Reference proteome</keyword>
<dbReference type="EMBL" id="WBOF01000019">
    <property type="protein sequence ID" value="MQS18222.1"/>
    <property type="molecule type" value="Genomic_DNA"/>
</dbReference>
<dbReference type="EMBL" id="WBOF01000017">
    <property type="protein sequence ID" value="MQS18179.1"/>
    <property type="molecule type" value="Genomic_DNA"/>
</dbReference>
<evidence type="ECO:0000313" key="4">
    <source>
        <dbReference type="EMBL" id="MQS18176.1"/>
    </source>
</evidence>
<sequence length="70" mass="7310">MSHAMLIGLLMHLGGSFDMPADALSVDALGTPDGTFHAVELGILEDGQVRLSVVPRPHGEGAGLQFRNGE</sequence>
<dbReference type="EMBL" id="WBOF01000013">
    <property type="protein sequence ID" value="MQS18066.1"/>
    <property type="molecule type" value="Genomic_DNA"/>
</dbReference>
<evidence type="ECO:0000313" key="3">
    <source>
        <dbReference type="EMBL" id="MQS18155.1"/>
    </source>
</evidence>
<gene>
    <name evidence="1" type="ORF">F7Q99_38880</name>
    <name evidence="2" type="ORF">F7Q99_39240</name>
    <name evidence="3" type="ORF">F7Q99_39735</name>
    <name evidence="4" type="ORF">F7Q99_39850</name>
    <name evidence="5" type="ORF">F7Q99_39865</name>
    <name evidence="6" type="ORF">F7Q99_40100</name>
    <name evidence="7" type="ORF">F7Q99_40115</name>
</gene>
<reference evidence="1 8" key="1">
    <citation type="submission" date="2019-09" db="EMBL/GenBank/DDBJ databases">
        <title>Genome Sequences of Streptomyces kaniharaensis ATCC 21070.</title>
        <authorList>
            <person name="Zhu W."/>
            <person name="De Crecy-Lagard V."/>
            <person name="Richards N.G."/>
        </authorList>
    </citation>
    <scope>NUCLEOTIDE SEQUENCE [LARGE SCALE GENOMIC DNA]</scope>
    <source>
        <strain evidence="1 8">SF-557</strain>
    </source>
</reference>
<evidence type="ECO:0000313" key="6">
    <source>
        <dbReference type="EMBL" id="MQS18222.1"/>
    </source>
</evidence>
<comment type="caution">
    <text evidence="1">The sequence shown here is derived from an EMBL/GenBank/DDBJ whole genome shotgun (WGS) entry which is preliminary data.</text>
</comment>
<dbReference type="EMBL" id="WBOF01000009">
    <property type="protein sequence ID" value="MQS17998.1"/>
    <property type="molecule type" value="Genomic_DNA"/>
</dbReference>
<name>A0A6N7L5I4_9ACTN</name>
<dbReference type="AlphaFoldDB" id="A0A6N7L5I4"/>
<dbReference type="EMBL" id="WBOF01000016">
    <property type="protein sequence ID" value="MQS18155.1"/>
    <property type="molecule type" value="Genomic_DNA"/>
</dbReference>
<evidence type="ECO:0000313" key="1">
    <source>
        <dbReference type="EMBL" id="MQS17998.1"/>
    </source>
</evidence>
<proteinExistence type="predicted"/>
<evidence type="ECO:0000313" key="8">
    <source>
        <dbReference type="Proteomes" id="UP000450000"/>
    </source>
</evidence>
<evidence type="ECO:0000313" key="5">
    <source>
        <dbReference type="EMBL" id="MQS18179.1"/>
    </source>
</evidence>
<protein>
    <submittedName>
        <fullName evidence="1">PRL2-19</fullName>
    </submittedName>
</protein>
<dbReference type="Proteomes" id="UP000450000">
    <property type="component" value="Unassembled WGS sequence"/>
</dbReference>